<dbReference type="CDD" id="cd04905">
    <property type="entry name" value="ACT_CM-PDT"/>
    <property type="match status" value="1"/>
</dbReference>
<evidence type="ECO:0000256" key="6">
    <source>
        <dbReference type="ARBA" id="ARBA00023222"/>
    </source>
</evidence>
<dbReference type="PANTHER" id="PTHR21022:SF19">
    <property type="entry name" value="PREPHENATE DEHYDRATASE-RELATED"/>
    <property type="match status" value="1"/>
</dbReference>
<evidence type="ECO:0000256" key="7">
    <source>
        <dbReference type="ARBA" id="ARBA00023239"/>
    </source>
</evidence>
<proteinExistence type="predicted"/>
<reference evidence="12 13" key="1">
    <citation type="journal article" date="2020" name="Harmful Algae">
        <title>Molecular and morphological characterization of a novel dihydroanatoxin-a producing Microcoleus species (cyanobacteria) from the Russian River, California, USA.</title>
        <authorList>
            <person name="Conklin K.Y."/>
            <person name="Stancheva R."/>
            <person name="Otten T.G."/>
            <person name="Fadness R."/>
            <person name="Boyer G.L."/>
            <person name="Read B."/>
            <person name="Zhang X."/>
            <person name="Sheath R.G."/>
        </authorList>
    </citation>
    <scope>NUCLEOTIDE SEQUENCE [LARGE SCALE GENOMIC DNA]</scope>
    <source>
        <strain evidence="12 13">PTRS2</strain>
    </source>
</reference>
<dbReference type="InterPro" id="IPR018528">
    <property type="entry name" value="Preph_deHydtase_CS"/>
</dbReference>
<keyword evidence="4 9" id="KW-0028">Amino-acid biosynthesis</keyword>
<evidence type="ECO:0000256" key="2">
    <source>
        <dbReference type="ARBA" id="ARBA00013147"/>
    </source>
</evidence>
<dbReference type="PROSITE" id="PS00857">
    <property type="entry name" value="PREPHENATE_DEHYDR_1"/>
    <property type="match status" value="1"/>
</dbReference>
<evidence type="ECO:0000313" key="13">
    <source>
        <dbReference type="Proteomes" id="UP001384579"/>
    </source>
</evidence>
<evidence type="ECO:0000256" key="9">
    <source>
        <dbReference type="RuleBase" id="RU361254"/>
    </source>
</evidence>
<dbReference type="PROSITE" id="PS51671">
    <property type="entry name" value="ACT"/>
    <property type="match status" value="1"/>
</dbReference>
<dbReference type="PANTHER" id="PTHR21022">
    <property type="entry name" value="PREPHENATE DEHYDRATASE P PROTEIN"/>
    <property type="match status" value="1"/>
</dbReference>
<name>A0ABU8YPY4_9CYAN</name>
<feature type="domain" description="Prephenate dehydratase" evidence="10">
    <location>
        <begin position="4"/>
        <end position="186"/>
    </location>
</feature>
<dbReference type="InterPro" id="IPR045865">
    <property type="entry name" value="ACT-like_dom_sf"/>
</dbReference>
<comment type="caution">
    <text evidence="12">The sequence shown here is derived from an EMBL/GenBank/DDBJ whole genome shotgun (WGS) entry which is preliminary data.</text>
</comment>
<dbReference type="PROSITE" id="PS00858">
    <property type="entry name" value="PREPHENATE_DEHYDR_2"/>
    <property type="match status" value="1"/>
</dbReference>
<organism evidence="12 13">
    <name type="scientific">Microcoleus anatoxicus PTRS2</name>
    <dbReference type="NCBI Taxonomy" id="2705321"/>
    <lineage>
        <taxon>Bacteria</taxon>
        <taxon>Bacillati</taxon>
        <taxon>Cyanobacteriota</taxon>
        <taxon>Cyanophyceae</taxon>
        <taxon>Oscillatoriophycideae</taxon>
        <taxon>Oscillatoriales</taxon>
        <taxon>Microcoleaceae</taxon>
        <taxon>Microcoleus</taxon>
        <taxon>Microcoleus anatoxicus</taxon>
    </lineage>
</organism>
<dbReference type="GO" id="GO:0004664">
    <property type="term" value="F:prephenate dehydratase activity"/>
    <property type="evidence" value="ECO:0007669"/>
    <property type="project" value="UniProtKB-EC"/>
</dbReference>
<dbReference type="Proteomes" id="UP001384579">
    <property type="component" value="Unassembled WGS sequence"/>
</dbReference>
<evidence type="ECO:0000256" key="3">
    <source>
        <dbReference type="ARBA" id="ARBA00021872"/>
    </source>
</evidence>
<dbReference type="PROSITE" id="PS51171">
    <property type="entry name" value="PREPHENATE_DEHYDR_3"/>
    <property type="match status" value="1"/>
</dbReference>
<dbReference type="CDD" id="cd13630">
    <property type="entry name" value="PBP2_PDT_1"/>
    <property type="match status" value="1"/>
</dbReference>
<evidence type="ECO:0000259" key="10">
    <source>
        <dbReference type="PROSITE" id="PS51171"/>
    </source>
</evidence>
<dbReference type="EMBL" id="JBBLXS010000219">
    <property type="protein sequence ID" value="MEK0186469.1"/>
    <property type="molecule type" value="Genomic_DNA"/>
</dbReference>
<dbReference type="Gene3D" id="3.40.190.10">
    <property type="entry name" value="Periplasmic binding protein-like II"/>
    <property type="match status" value="2"/>
</dbReference>
<dbReference type="SUPFAM" id="SSF53850">
    <property type="entry name" value="Periplasmic binding protein-like II"/>
    <property type="match status" value="1"/>
</dbReference>
<dbReference type="PIRSF" id="PIRSF001500">
    <property type="entry name" value="Chor_mut_pdt_Ppr"/>
    <property type="match status" value="1"/>
</dbReference>
<evidence type="ECO:0000259" key="11">
    <source>
        <dbReference type="PROSITE" id="PS51671"/>
    </source>
</evidence>
<dbReference type="Pfam" id="PF01842">
    <property type="entry name" value="ACT"/>
    <property type="match status" value="1"/>
</dbReference>
<keyword evidence="7 9" id="KW-0456">Lyase</keyword>
<comment type="catalytic activity">
    <reaction evidence="8 9">
        <text>prephenate + H(+) = 3-phenylpyruvate + CO2 + H2O</text>
        <dbReference type="Rhea" id="RHEA:21648"/>
        <dbReference type="ChEBI" id="CHEBI:15377"/>
        <dbReference type="ChEBI" id="CHEBI:15378"/>
        <dbReference type="ChEBI" id="CHEBI:16526"/>
        <dbReference type="ChEBI" id="CHEBI:18005"/>
        <dbReference type="ChEBI" id="CHEBI:29934"/>
        <dbReference type="EC" id="4.2.1.51"/>
    </reaction>
</comment>
<keyword evidence="5 9" id="KW-0057">Aromatic amino acid biosynthesis</keyword>
<evidence type="ECO:0000256" key="1">
    <source>
        <dbReference type="ARBA" id="ARBA00004741"/>
    </source>
</evidence>
<dbReference type="InterPro" id="IPR002912">
    <property type="entry name" value="ACT_dom"/>
</dbReference>
<keyword evidence="13" id="KW-1185">Reference proteome</keyword>
<keyword evidence="6 9" id="KW-0584">Phenylalanine biosynthesis</keyword>
<evidence type="ECO:0000256" key="5">
    <source>
        <dbReference type="ARBA" id="ARBA00023141"/>
    </source>
</evidence>
<evidence type="ECO:0000256" key="8">
    <source>
        <dbReference type="ARBA" id="ARBA00047848"/>
    </source>
</evidence>
<evidence type="ECO:0000313" key="12">
    <source>
        <dbReference type="EMBL" id="MEK0186469.1"/>
    </source>
</evidence>
<dbReference type="RefSeq" id="WP_340517284.1">
    <property type="nucleotide sequence ID" value="NZ_JBBLXS010000219.1"/>
</dbReference>
<evidence type="ECO:0000256" key="4">
    <source>
        <dbReference type="ARBA" id="ARBA00022605"/>
    </source>
</evidence>
<feature type="domain" description="ACT" evidence="11">
    <location>
        <begin position="227"/>
        <end position="304"/>
    </location>
</feature>
<protein>
    <recommendedName>
        <fullName evidence="3 9">Prephenate dehydratase</fullName>
        <shortName evidence="9">PDT</shortName>
        <ecNumber evidence="2 9">4.2.1.51</ecNumber>
    </recommendedName>
</protein>
<dbReference type="EC" id="4.2.1.51" evidence="2 9"/>
<dbReference type="InterPro" id="IPR008242">
    <property type="entry name" value="Chor_mutase/pphenate_deHydtase"/>
</dbReference>
<gene>
    <name evidence="9 12" type="primary">pheA</name>
    <name evidence="12" type="ORF">WMG39_16665</name>
</gene>
<dbReference type="NCBIfam" id="NF008865">
    <property type="entry name" value="PRK11898.1"/>
    <property type="match status" value="1"/>
</dbReference>
<dbReference type="Gene3D" id="3.30.70.260">
    <property type="match status" value="1"/>
</dbReference>
<accession>A0ABU8YPY4</accession>
<dbReference type="Pfam" id="PF00800">
    <property type="entry name" value="PDT"/>
    <property type="match status" value="1"/>
</dbReference>
<sequence>MKISIAHLGPVGTNAETAALAYVQWLTKETNSECTLCPYATISQALEASATGLVDLSVVPVENSIEGSVTVTLDTLWRLDSLRIQHALVLPISHALISKAQSFNEIQKVYSHPQALAQCQLWLGKFIPSAQLIPANSTTESLDYLEDTSVAVISAPRAAQLYNLPVLAHPINDYPDNYTRFWILGKGVEELENVAIGKSQPSTKSITKSAAKLILDASPSNCTHTSLAFSVPANMPGALVKPLQVFASRGINLSRIESRPTKRSLGEYIFFMDVEANACHAVVRSALEELKVYTETLKIFGCYSVL</sequence>
<dbReference type="InterPro" id="IPR001086">
    <property type="entry name" value="Preph_deHydtase"/>
</dbReference>
<dbReference type="SUPFAM" id="SSF55021">
    <property type="entry name" value="ACT-like"/>
    <property type="match status" value="1"/>
</dbReference>
<comment type="pathway">
    <text evidence="1 9">Amino-acid biosynthesis; L-phenylalanine biosynthesis; phenylpyruvate from prephenate: step 1/1.</text>
</comment>